<feature type="domain" description="Gamma-butyrobetaine hydroxylase-like N-terminal" evidence="3">
    <location>
        <begin position="18"/>
        <end position="101"/>
    </location>
</feature>
<comment type="caution">
    <text evidence="4">The sequence shown here is derived from an EMBL/GenBank/DDBJ whole genome shotgun (WGS) entry which is preliminary data.</text>
</comment>
<dbReference type="EMBL" id="JALKCH010000003">
    <property type="protein sequence ID" value="MCK0196177.1"/>
    <property type="molecule type" value="Genomic_DNA"/>
</dbReference>
<evidence type="ECO:0000259" key="3">
    <source>
        <dbReference type="Pfam" id="PF06155"/>
    </source>
</evidence>
<evidence type="ECO:0000313" key="5">
    <source>
        <dbReference type="Proteomes" id="UP001203284"/>
    </source>
</evidence>
<name>A0ABT0D8B2_9HYPH</name>
<dbReference type="InterPro" id="IPR010376">
    <property type="entry name" value="GBBH-like_N"/>
</dbReference>
<keyword evidence="2" id="KW-0408">Iron</keyword>
<evidence type="ECO:0000313" key="4">
    <source>
        <dbReference type="EMBL" id="MCK0196177.1"/>
    </source>
</evidence>
<proteinExistence type="predicted"/>
<sequence length="135" mass="15315">MSPADTTAHPDAPWPTEIRLHKDRRTLTVVFDNGGSYALPAEYLRVESPSAEVQGHSPADRQLVSGKREVRIQEVIPVGHYAVRLIFDDTHSTGIFTWETFRTLGAEQEERWKRYLQELASKNLSREPAGAARHH</sequence>
<accession>A0ABT0D8B2</accession>
<gene>
    <name evidence="4" type="ORF">MWN34_04555</name>
</gene>
<dbReference type="RefSeq" id="WP_247027041.1">
    <property type="nucleotide sequence ID" value="NZ_JALKCH010000003.1"/>
</dbReference>
<evidence type="ECO:0000256" key="2">
    <source>
        <dbReference type="ARBA" id="ARBA00023004"/>
    </source>
</evidence>
<dbReference type="PANTHER" id="PTHR35303:SF5">
    <property type="entry name" value="OS02G0197800 PROTEIN"/>
    <property type="match status" value="1"/>
</dbReference>
<dbReference type="PANTHER" id="PTHR35303">
    <property type="entry name" value="OS02G0197800 PROTEIN"/>
    <property type="match status" value="1"/>
</dbReference>
<evidence type="ECO:0000256" key="1">
    <source>
        <dbReference type="ARBA" id="ARBA00022723"/>
    </source>
</evidence>
<reference evidence="4 5" key="1">
    <citation type="submission" date="2022-04" db="EMBL/GenBank/DDBJ databases">
        <authorList>
            <person name="Grouzdev D.S."/>
            <person name="Pantiukh K.S."/>
            <person name="Krutkina M.S."/>
        </authorList>
    </citation>
    <scope>NUCLEOTIDE SEQUENCE [LARGE SCALE GENOMIC DNA]</scope>
    <source>
        <strain evidence="4 5">6x-1</strain>
    </source>
</reference>
<dbReference type="Proteomes" id="UP001203284">
    <property type="component" value="Unassembled WGS sequence"/>
</dbReference>
<dbReference type="Gene3D" id="3.30.2020.30">
    <property type="match status" value="1"/>
</dbReference>
<keyword evidence="5" id="KW-1185">Reference proteome</keyword>
<dbReference type="Pfam" id="PF06155">
    <property type="entry name" value="GBBH-like_N"/>
    <property type="match status" value="1"/>
</dbReference>
<keyword evidence="1" id="KW-0479">Metal-binding</keyword>
<dbReference type="InterPro" id="IPR038492">
    <property type="entry name" value="GBBH-like_N_sf"/>
</dbReference>
<organism evidence="4 5">
    <name type="scientific">Ancylobacter crimeensis</name>
    <dbReference type="NCBI Taxonomy" id="2579147"/>
    <lineage>
        <taxon>Bacteria</taxon>
        <taxon>Pseudomonadati</taxon>
        <taxon>Pseudomonadota</taxon>
        <taxon>Alphaproteobacteria</taxon>
        <taxon>Hyphomicrobiales</taxon>
        <taxon>Xanthobacteraceae</taxon>
        <taxon>Ancylobacter</taxon>
    </lineage>
</organism>
<protein>
    <submittedName>
        <fullName evidence="4">DUF971 domain-containing protein</fullName>
    </submittedName>
</protein>